<evidence type="ECO:0000313" key="11">
    <source>
        <dbReference type="EMBL" id="GAQ92571.1"/>
    </source>
</evidence>
<dbReference type="SUPFAM" id="SSF74788">
    <property type="entry name" value="Cullin repeat-like"/>
    <property type="match status" value="1"/>
</dbReference>
<dbReference type="GO" id="GO:0017119">
    <property type="term" value="C:Golgi transport complex"/>
    <property type="evidence" value="ECO:0000318"/>
    <property type="project" value="GO_Central"/>
</dbReference>
<feature type="compositionally biased region" description="Basic and acidic residues" evidence="10">
    <location>
        <begin position="561"/>
        <end position="571"/>
    </location>
</feature>
<feature type="region of interest" description="Disordered" evidence="10">
    <location>
        <begin position="518"/>
        <end position="584"/>
    </location>
</feature>
<keyword evidence="12" id="KW-1185">Reference proteome</keyword>
<evidence type="ECO:0000256" key="3">
    <source>
        <dbReference type="ARBA" id="ARBA00020983"/>
    </source>
</evidence>
<dbReference type="GO" id="GO:0015031">
    <property type="term" value="P:protein transport"/>
    <property type="evidence" value="ECO:0007669"/>
    <property type="project" value="UniProtKB-UniRule"/>
</dbReference>
<accession>A0A1Y1ITC0</accession>
<dbReference type="PIRSF" id="PIRSF015415">
    <property type="entry name" value="COG8"/>
    <property type="match status" value="1"/>
</dbReference>
<dbReference type="PANTHER" id="PTHR21311:SF0">
    <property type="entry name" value="CONSERVED OLIGOMERIC GOLGI COMPLEX SUBUNIT 8"/>
    <property type="match status" value="1"/>
</dbReference>
<evidence type="ECO:0000256" key="2">
    <source>
        <dbReference type="ARBA" id="ARBA00006419"/>
    </source>
</evidence>
<comment type="subcellular location">
    <subcellularLocation>
        <location evidence="1 9">Golgi apparatus membrane</location>
        <topology evidence="1 9">Peripheral membrane protein</topology>
    </subcellularLocation>
</comment>
<keyword evidence="5 9" id="KW-0653">Protein transport</keyword>
<name>A0A1Y1ITC0_KLENI</name>
<evidence type="ECO:0000256" key="6">
    <source>
        <dbReference type="ARBA" id="ARBA00023034"/>
    </source>
</evidence>
<evidence type="ECO:0000256" key="1">
    <source>
        <dbReference type="ARBA" id="ARBA00004395"/>
    </source>
</evidence>
<dbReference type="STRING" id="105231.A0A1Y1ITC0"/>
<dbReference type="GO" id="GO:0000139">
    <property type="term" value="C:Golgi membrane"/>
    <property type="evidence" value="ECO:0007669"/>
    <property type="project" value="UniProtKB-SubCell"/>
</dbReference>
<dbReference type="EMBL" id="DF238006">
    <property type="protein sequence ID" value="GAQ92571.1"/>
    <property type="molecule type" value="Genomic_DNA"/>
</dbReference>
<proteinExistence type="inferred from homology"/>
<dbReference type="InterPro" id="IPR007255">
    <property type="entry name" value="COG8"/>
</dbReference>
<keyword evidence="4 9" id="KW-0813">Transport</keyword>
<dbReference type="Pfam" id="PF04124">
    <property type="entry name" value="Dor1"/>
    <property type="match status" value="1"/>
</dbReference>
<evidence type="ECO:0000256" key="7">
    <source>
        <dbReference type="ARBA" id="ARBA00023136"/>
    </source>
</evidence>
<dbReference type="Proteomes" id="UP000054558">
    <property type="component" value="Unassembled WGS sequence"/>
</dbReference>
<evidence type="ECO:0000256" key="8">
    <source>
        <dbReference type="ARBA" id="ARBA00031347"/>
    </source>
</evidence>
<keyword evidence="7 9" id="KW-0472">Membrane</keyword>
<dbReference type="InterPro" id="IPR016159">
    <property type="entry name" value="Cullin_repeat-like_dom_sf"/>
</dbReference>
<dbReference type="PANTHER" id="PTHR21311">
    <property type="entry name" value="CONSERVED OLIGOMERIC GOLGI COMPLEX COMPONENT 8"/>
    <property type="match status" value="1"/>
</dbReference>
<comment type="subunit">
    <text evidence="9">Component of the conserved oligomeric Golgi complex which is composed of eight different subunits and is required for normal Golgi morphology and localization.</text>
</comment>
<gene>
    <name evidence="11" type="ORF">KFL_010570020</name>
</gene>
<organism evidence="11 12">
    <name type="scientific">Klebsormidium nitens</name>
    <name type="common">Green alga</name>
    <name type="synonym">Ulothrix nitens</name>
    <dbReference type="NCBI Taxonomy" id="105231"/>
    <lineage>
        <taxon>Eukaryota</taxon>
        <taxon>Viridiplantae</taxon>
        <taxon>Streptophyta</taxon>
        <taxon>Klebsormidiophyceae</taxon>
        <taxon>Klebsormidiales</taxon>
        <taxon>Klebsormidiaceae</taxon>
        <taxon>Klebsormidium</taxon>
    </lineage>
</organism>
<sequence>MENAIASSPYPGSENGAPRDDLQDAYLSELLSYSLERLNKEPELLKADGDRVKRQMQEVAVSHYRAFITAAQAVQSIRAELSAIDNHLGSLISELPRLTKGCNDFKEEAQQIIEKRKMNRTMQSNHTKLLDLLEIPQLMDTCVRNGNYDEALDLEAFVSKLATMHSKLPVIQALAEEVRATTESMLSQLLQRLRSNIQLPECLRVIGYLRRLAVFSEHDMRLQFLRCREAWLADIIDDLDPSNPYDYVKRLTDHHRVHLFDVVMQYRAIFADDTSNQEEAADGGLVYSWAMHRVTAYLTVLQHMLPRITEGSPLSNVLDHCMYCGMSLGRVGLDFRGLLPPLFEACVFGLFSRNIGLAVDQFQHVLNSHRWVPLPAIKGGTRSAGGDENGEDVAPPYSLMEHPPLAAFVNGVLAALNELRHCAPTALRSSLASVLQDGLRQVAEALQRYHATRIGLRENEQTLFLALVRAFVDVAAPYCVLCFGRCYVGGAGLVETKALLEPLRKMVTVHVDGGRSNGTAPAVSGIESLSVGGRETGAGEESTVLNGAEEKGVESGEEVQSAEKDGEKAELEPAAETAEVPVIS</sequence>
<dbReference type="InterPro" id="IPR016632">
    <property type="entry name" value="COG8_Metazoal_Plant"/>
</dbReference>
<reference evidence="11 12" key="1">
    <citation type="journal article" date="2014" name="Nat. Commun.">
        <title>Klebsormidium flaccidum genome reveals primary factors for plant terrestrial adaptation.</title>
        <authorList>
            <person name="Hori K."/>
            <person name="Maruyama F."/>
            <person name="Fujisawa T."/>
            <person name="Togashi T."/>
            <person name="Yamamoto N."/>
            <person name="Seo M."/>
            <person name="Sato S."/>
            <person name="Yamada T."/>
            <person name="Mori H."/>
            <person name="Tajima N."/>
            <person name="Moriyama T."/>
            <person name="Ikeuchi M."/>
            <person name="Watanabe M."/>
            <person name="Wada H."/>
            <person name="Kobayashi K."/>
            <person name="Saito M."/>
            <person name="Masuda T."/>
            <person name="Sasaki-Sekimoto Y."/>
            <person name="Mashiguchi K."/>
            <person name="Awai K."/>
            <person name="Shimojima M."/>
            <person name="Masuda S."/>
            <person name="Iwai M."/>
            <person name="Nobusawa T."/>
            <person name="Narise T."/>
            <person name="Kondo S."/>
            <person name="Saito H."/>
            <person name="Sato R."/>
            <person name="Murakawa M."/>
            <person name="Ihara Y."/>
            <person name="Oshima-Yamada Y."/>
            <person name="Ohtaka K."/>
            <person name="Satoh M."/>
            <person name="Sonobe K."/>
            <person name="Ishii M."/>
            <person name="Ohtani R."/>
            <person name="Kanamori-Sato M."/>
            <person name="Honoki R."/>
            <person name="Miyazaki D."/>
            <person name="Mochizuki H."/>
            <person name="Umetsu J."/>
            <person name="Higashi K."/>
            <person name="Shibata D."/>
            <person name="Kamiya Y."/>
            <person name="Sato N."/>
            <person name="Nakamura Y."/>
            <person name="Tabata S."/>
            <person name="Ida S."/>
            <person name="Kurokawa K."/>
            <person name="Ohta H."/>
        </authorList>
    </citation>
    <scope>NUCLEOTIDE SEQUENCE [LARGE SCALE GENOMIC DNA]</scope>
    <source>
        <strain evidence="11 12">NIES-2285</strain>
    </source>
</reference>
<evidence type="ECO:0000256" key="4">
    <source>
        <dbReference type="ARBA" id="ARBA00022448"/>
    </source>
</evidence>
<dbReference type="GO" id="GO:0006891">
    <property type="term" value="P:intra-Golgi vesicle-mediated transport"/>
    <property type="evidence" value="ECO:0000318"/>
    <property type="project" value="GO_Central"/>
</dbReference>
<dbReference type="AlphaFoldDB" id="A0A1Y1ITC0"/>
<evidence type="ECO:0000256" key="5">
    <source>
        <dbReference type="ARBA" id="ARBA00022927"/>
    </source>
</evidence>
<evidence type="ECO:0000256" key="10">
    <source>
        <dbReference type="SAM" id="MobiDB-lite"/>
    </source>
</evidence>
<keyword evidence="6 9" id="KW-0333">Golgi apparatus</keyword>
<protein>
    <recommendedName>
        <fullName evidence="3 9">Conserved oligomeric Golgi complex subunit 8</fullName>
        <shortName evidence="9">COG complex subunit 8</shortName>
    </recommendedName>
    <alternativeName>
        <fullName evidence="8 9">Component of oligomeric Golgi complex 8</fullName>
    </alternativeName>
</protein>
<dbReference type="OMA" id="QRCIHGV"/>
<comment type="similarity">
    <text evidence="2 9">Belongs to the COG8 family.</text>
</comment>
<evidence type="ECO:0000313" key="12">
    <source>
        <dbReference type="Proteomes" id="UP000054558"/>
    </source>
</evidence>
<evidence type="ECO:0000256" key="9">
    <source>
        <dbReference type="PIRNR" id="PIRNR015415"/>
    </source>
</evidence>
<dbReference type="OrthoDB" id="1661054at2759"/>